<dbReference type="GO" id="GO:0005524">
    <property type="term" value="F:ATP binding"/>
    <property type="evidence" value="ECO:0007669"/>
    <property type="project" value="UniProtKB-KW"/>
</dbReference>
<gene>
    <name evidence="4" type="ORF">HMPREF1705_04015</name>
</gene>
<feature type="domain" description="Asparagine synthetase" evidence="3">
    <location>
        <begin position="152"/>
        <end position="237"/>
    </location>
</feature>
<name>A0A0T5X8T4_9BACT</name>
<dbReference type="AlphaFoldDB" id="A0A0T5X8T4"/>
<keyword evidence="2" id="KW-0067">ATP-binding</keyword>
<accession>A0A0T5X8T4</accession>
<dbReference type="CDD" id="cd01991">
    <property type="entry name" value="Asn_synthase_B_C"/>
    <property type="match status" value="1"/>
</dbReference>
<dbReference type="Proteomes" id="UP000005273">
    <property type="component" value="Unassembled WGS sequence"/>
</dbReference>
<dbReference type="InterPro" id="IPR001962">
    <property type="entry name" value="Asn_synthase"/>
</dbReference>
<dbReference type="EMBL" id="ACJX03000001">
    <property type="protein sequence ID" value="KRT34769.1"/>
    <property type="molecule type" value="Genomic_DNA"/>
</dbReference>
<dbReference type="PANTHER" id="PTHR11772:SF46">
    <property type="entry name" value="ASPARAGINE SYNTHETASE DOMAIN-CONTAINING PROTEIN"/>
    <property type="match status" value="1"/>
</dbReference>
<dbReference type="SUPFAM" id="SSF52402">
    <property type="entry name" value="Adenine nucleotide alpha hydrolases-like"/>
    <property type="match status" value="1"/>
</dbReference>
<dbReference type="Gene3D" id="3.40.50.620">
    <property type="entry name" value="HUPs"/>
    <property type="match status" value="1"/>
</dbReference>
<keyword evidence="1" id="KW-0547">Nucleotide-binding</keyword>
<dbReference type="InterPro" id="IPR014729">
    <property type="entry name" value="Rossmann-like_a/b/a_fold"/>
</dbReference>
<evidence type="ECO:0000256" key="1">
    <source>
        <dbReference type="ARBA" id="ARBA00022741"/>
    </source>
</evidence>
<dbReference type="STRING" id="592015.HMPREF1705_04015"/>
<dbReference type="InterPro" id="IPR050795">
    <property type="entry name" value="Asn_Synthetase"/>
</dbReference>
<evidence type="ECO:0000313" key="5">
    <source>
        <dbReference type="Proteomes" id="UP000005273"/>
    </source>
</evidence>
<dbReference type="Pfam" id="PF00733">
    <property type="entry name" value="Asn_synthase"/>
    <property type="match status" value="2"/>
</dbReference>
<dbReference type="OrthoDB" id="9763290at2"/>
<dbReference type="eggNOG" id="COG0367">
    <property type="taxonomic scope" value="Bacteria"/>
</dbReference>
<keyword evidence="5" id="KW-1185">Reference proteome</keyword>
<dbReference type="GO" id="GO:0005829">
    <property type="term" value="C:cytosol"/>
    <property type="evidence" value="ECO:0007669"/>
    <property type="project" value="TreeGrafter"/>
</dbReference>
<reference evidence="5" key="1">
    <citation type="submission" date="2012-09" db="EMBL/GenBank/DDBJ databases">
        <authorList>
            <person name="Weinstock G."/>
            <person name="Sodergren E."/>
            <person name="Clifton S."/>
            <person name="Fulton L."/>
            <person name="Fulton B."/>
            <person name="Courtney L."/>
            <person name="Fronick C."/>
            <person name="Harrison M."/>
            <person name="Strong C."/>
            <person name="Farmer C."/>
            <person name="Delehaunty K."/>
            <person name="Markovic C."/>
            <person name="Hall O."/>
            <person name="Minx P."/>
            <person name="Tomlinson C."/>
            <person name="Mitreva M."/>
            <person name="Nelson J."/>
            <person name="Hou S."/>
            <person name="Wollam A."/>
            <person name="Pepin K.H."/>
            <person name="Johnson M."/>
            <person name="Bhonagiri V."/>
            <person name="Nash W.E."/>
            <person name="Suruliraj S."/>
            <person name="Warren W."/>
            <person name="Chinwalla A."/>
            <person name="Mardis E.R."/>
            <person name="Wilson R.K."/>
        </authorList>
    </citation>
    <scope>NUCLEOTIDE SEQUENCE [LARGE SCALE GENOMIC DNA]</scope>
    <source>
        <strain evidence="5">OS1</strain>
    </source>
</reference>
<protein>
    <submittedName>
        <fullName evidence="4">Asparagine synthase</fullName>
    </submittedName>
</protein>
<dbReference type="GO" id="GO:0004066">
    <property type="term" value="F:asparagine synthase (glutamine-hydrolyzing) activity"/>
    <property type="evidence" value="ECO:0007669"/>
    <property type="project" value="InterPro"/>
</dbReference>
<evidence type="ECO:0000256" key="2">
    <source>
        <dbReference type="ARBA" id="ARBA00022840"/>
    </source>
</evidence>
<sequence>MNEFVRTLKKVVETNLGDGLLLSGGIDSTALACLVPSAIAFTIDFESKGKDIEYAKRVTEILGMKHFCLRVSTEEAIEAIPIVIKILKTFDPAIPNDIVVYFGLKLAKEKGCVSVMTGDGGDELFGGYSYMADLNLNEYIPKIAHNLSFSSNKLGEVMDLEIKQPFLDKEFIGYALKIDCDDKIKKIDGKIYNKWILRKSFEDFLPHDIVWRQKSPLEQGSGMTLLRDILESKITDVEFGTKEKDYKIKFRSKEHLYYYEIYRRVVGEIPQPSGEEQRCLYCGAGISRGRDHCRVCGGIQSQWRQ</sequence>
<evidence type="ECO:0000259" key="3">
    <source>
        <dbReference type="Pfam" id="PF00733"/>
    </source>
</evidence>
<dbReference type="RefSeq" id="WP_057940639.1">
    <property type="nucleotide sequence ID" value="NZ_ACJX03000001.1"/>
</dbReference>
<feature type="domain" description="Asparagine synthetase" evidence="3">
    <location>
        <begin position="19"/>
        <end position="144"/>
    </location>
</feature>
<dbReference type="GO" id="GO:0006529">
    <property type="term" value="P:asparagine biosynthetic process"/>
    <property type="evidence" value="ECO:0007669"/>
    <property type="project" value="InterPro"/>
</dbReference>
<dbReference type="PANTHER" id="PTHR11772">
    <property type="entry name" value="ASPARAGINE SYNTHETASE"/>
    <property type="match status" value="1"/>
</dbReference>
<comment type="caution">
    <text evidence="4">The sequence shown here is derived from an EMBL/GenBank/DDBJ whole genome shotgun (WGS) entry which is preliminary data.</text>
</comment>
<organism evidence="4 5">
    <name type="scientific">Acetomicrobium hydrogeniformans ATCC BAA-1850</name>
    <dbReference type="NCBI Taxonomy" id="592015"/>
    <lineage>
        <taxon>Bacteria</taxon>
        <taxon>Thermotogati</taxon>
        <taxon>Synergistota</taxon>
        <taxon>Synergistia</taxon>
        <taxon>Synergistales</taxon>
        <taxon>Acetomicrobiaceae</taxon>
        <taxon>Acetomicrobium</taxon>
    </lineage>
</organism>
<evidence type="ECO:0000313" key="4">
    <source>
        <dbReference type="EMBL" id="KRT34769.1"/>
    </source>
</evidence>
<proteinExistence type="predicted"/>